<evidence type="ECO:0000259" key="12">
    <source>
        <dbReference type="SMART" id="SM01016"/>
    </source>
</evidence>
<dbReference type="SMART" id="SM00836">
    <property type="entry name" value="DALR_1"/>
    <property type="match status" value="1"/>
</dbReference>
<dbReference type="SUPFAM" id="SSF52374">
    <property type="entry name" value="Nucleotidylyl transferase"/>
    <property type="match status" value="1"/>
</dbReference>
<feature type="domain" description="Arginyl tRNA synthetase N-terminal" evidence="12">
    <location>
        <begin position="66"/>
        <end position="147"/>
    </location>
</feature>
<keyword evidence="5 10" id="KW-0067">ATP-binding</keyword>
<accession>A0ABR1F8M4</accession>
<keyword evidence="7 10" id="KW-0030">Aminoacyl-tRNA synthetase</keyword>
<dbReference type="Gene3D" id="3.40.50.620">
    <property type="entry name" value="HUPs"/>
    <property type="match status" value="1"/>
</dbReference>
<sequence length="704" mass="79034">MRLLTTALRRRSPAFFPRPPFSFFRKMSSDVDALADRVQALGFGKPALLNIPGQAGPLNLASNPVDLFRAHITALLHPVTGVAPEIIAPALETTLLPERGDFVLAVPRLRVKGAKPDELAEKWASAFPASDLLSKVVAKGHFVQFFFNPLVLYRMTIPQILEPNSTFGNSTVGNGKRIIVEFSSPNIAKPFHAGHLRSTIIGGFISSLHERLGYEVVRINYLGDWGKQFGLLAVGFRSFGSETELESDPINHLFRVYVTVNSAHSAEKELADALALIDTSNTSLEASDISDEARAELTKKRDEAQASIPALTKAAIDAALVLDPNHPLKDELDTEYFRERPIDTEAKAYFKAMEDGDEAALALWKRFRELSISKYTKTYERLNIRYTEYSGESQISNESMQFVIDLLEKKNLLYVDRGAKLIDFKPYAKKLGKALIQKSDGTSLYLTRDLGAALERYNKYKFDKMIYVVASQQDLHLAQLFKLMELCDFPWAKNMQHVNFGMVQGMSTRKGTVVFLDTILEETKQAMHEVMKKNEAKYDQVENPDEVADLVGISAVMIQDMAAKRVNNYKFDWSRMLSFEGDTGPYLQYAHSRLCSVERRAGFSREQLINANFDLLTEPIAQELMRILAQYPDVLLNAARTSEPSTVVSFLFKLTHTVSSCYNILWVAGQEEELAIARLALYSSAREVLNRGMILLGLTPVERM</sequence>
<keyword evidence="14" id="KW-1185">Reference proteome</keyword>
<reference evidence="13 14" key="1">
    <citation type="submission" date="2024-03" db="EMBL/GenBank/DDBJ databases">
        <title>Genome-scale model development and genomic sequencing of the oleaginous clade Lipomyces.</title>
        <authorList>
            <consortium name="Lawrence Berkeley National Laboratory"/>
            <person name="Czajka J.J."/>
            <person name="Han Y."/>
            <person name="Kim J."/>
            <person name="Mondo S.J."/>
            <person name="Hofstad B.A."/>
            <person name="Robles A."/>
            <person name="Haridas S."/>
            <person name="Riley R."/>
            <person name="LaButti K."/>
            <person name="Pangilinan J."/>
            <person name="Andreopoulos W."/>
            <person name="Lipzen A."/>
            <person name="Yan J."/>
            <person name="Wang M."/>
            <person name="Ng V."/>
            <person name="Grigoriev I.V."/>
            <person name="Spatafora J.W."/>
            <person name="Magnuson J.K."/>
            <person name="Baker S.E."/>
            <person name="Pomraning K.R."/>
        </authorList>
    </citation>
    <scope>NUCLEOTIDE SEQUENCE [LARGE SCALE GENOMIC DNA]</scope>
    <source>
        <strain evidence="13 14">Phaff 52-87</strain>
    </source>
</reference>
<dbReference type="CDD" id="cd00671">
    <property type="entry name" value="ArgRS_core"/>
    <property type="match status" value="1"/>
</dbReference>
<keyword evidence="6 10" id="KW-0648">Protein biosynthesis</keyword>
<dbReference type="SUPFAM" id="SSF47323">
    <property type="entry name" value="Anticodon-binding domain of a subclass of class I aminoacyl-tRNA synthetases"/>
    <property type="match status" value="1"/>
</dbReference>
<dbReference type="Pfam" id="PF05746">
    <property type="entry name" value="DALR_1"/>
    <property type="match status" value="1"/>
</dbReference>
<dbReference type="GeneID" id="90037737"/>
<dbReference type="RefSeq" id="XP_064769208.1">
    <property type="nucleotide sequence ID" value="XM_064912225.1"/>
</dbReference>
<evidence type="ECO:0000256" key="1">
    <source>
        <dbReference type="ARBA" id="ARBA00005594"/>
    </source>
</evidence>
<dbReference type="EMBL" id="JBBJBU010000003">
    <property type="protein sequence ID" value="KAK7206175.1"/>
    <property type="molecule type" value="Genomic_DNA"/>
</dbReference>
<dbReference type="Gene3D" id="3.30.1360.70">
    <property type="entry name" value="Arginyl tRNA synthetase N-terminal domain"/>
    <property type="match status" value="1"/>
</dbReference>
<dbReference type="Gene3D" id="1.10.730.10">
    <property type="entry name" value="Isoleucyl-tRNA Synthetase, Domain 1"/>
    <property type="match status" value="1"/>
</dbReference>
<dbReference type="InterPro" id="IPR009080">
    <property type="entry name" value="tRNAsynth_Ia_anticodon-bd"/>
</dbReference>
<evidence type="ECO:0000256" key="10">
    <source>
        <dbReference type="RuleBase" id="RU363038"/>
    </source>
</evidence>
<dbReference type="EC" id="6.1.1.19" evidence="2"/>
<evidence type="ECO:0000256" key="2">
    <source>
        <dbReference type="ARBA" id="ARBA00012837"/>
    </source>
</evidence>
<keyword evidence="3 10" id="KW-0436">Ligase</keyword>
<evidence type="ECO:0000256" key="7">
    <source>
        <dbReference type="ARBA" id="ARBA00023146"/>
    </source>
</evidence>
<evidence type="ECO:0000259" key="11">
    <source>
        <dbReference type="SMART" id="SM00836"/>
    </source>
</evidence>
<dbReference type="InterPro" id="IPR001412">
    <property type="entry name" value="aa-tRNA-synth_I_CS"/>
</dbReference>
<keyword evidence="4 10" id="KW-0547">Nucleotide-binding</keyword>
<dbReference type="SUPFAM" id="SSF55190">
    <property type="entry name" value="Arginyl-tRNA synthetase (ArgRS), N-terminal 'additional' domain"/>
    <property type="match status" value="1"/>
</dbReference>
<dbReference type="PANTHER" id="PTHR11956">
    <property type="entry name" value="ARGINYL-TRNA SYNTHETASE"/>
    <property type="match status" value="1"/>
</dbReference>
<dbReference type="HAMAP" id="MF_00123">
    <property type="entry name" value="Arg_tRNA_synth"/>
    <property type="match status" value="1"/>
</dbReference>
<dbReference type="InterPro" id="IPR008909">
    <property type="entry name" value="DALR_anticod-bd"/>
</dbReference>
<dbReference type="Pfam" id="PF00750">
    <property type="entry name" value="tRNA-synt_1d"/>
    <property type="match status" value="2"/>
</dbReference>
<evidence type="ECO:0000256" key="8">
    <source>
        <dbReference type="ARBA" id="ARBA00033033"/>
    </source>
</evidence>
<dbReference type="SMART" id="SM01016">
    <property type="entry name" value="Arg_tRNA_synt_N"/>
    <property type="match status" value="1"/>
</dbReference>
<proteinExistence type="inferred from homology"/>
<dbReference type="InterPro" id="IPR036695">
    <property type="entry name" value="Arg-tRNA-synth_N_sf"/>
</dbReference>
<dbReference type="InterPro" id="IPR035684">
    <property type="entry name" value="ArgRS_core"/>
</dbReference>
<evidence type="ECO:0000256" key="5">
    <source>
        <dbReference type="ARBA" id="ARBA00022840"/>
    </source>
</evidence>
<comment type="similarity">
    <text evidence="1 10">Belongs to the class-I aminoacyl-tRNA synthetase family.</text>
</comment>
<comment type="catalytic activity">
    <reaction evidence="9">
        <text>tRNA(Arg) + L-arginine + ATP = L-arginyl-tRNA(Arg) + AMP + diphosphate</text>
        <dbReference type="Rhea" id="RHEA:20301"/>
        <dbReference type="Rhea" id="RHEA-COMP:9658"/>
        <dbReference type="Rhea" id="RHEA-COMP:9673"/>
        <dbReference type="ChEBI" id="CHEBI:30616"/>
        <dbReference type="ChEBI" id="CHEBI:32682"/>
        <dbReference type="ChEBI" id="CHEBI:33019"/>
        <dbReference type="ChEBI" id="CHEBI:78442"/>
        <dbReference type="ChEBI" id="CHEBI:78513"/>
        <dbReference type="ChEBI" id="CHEBI:456215"/>
        <dbReference type="EC" id="6.1.1.19"/>
    </reaction>
</comment>
<gene>
    <name evidence="13" type="ORF">BZA70DRAFT_275949</name>
</gene>
<evidence type="ECO:0000256" key="6">
    <source>
        <dbReference type="ARBA" id="ARBA00022917"/>
    </source>
</evidence>
<dbReference type="InterPro" id="IPR014729">
    <property type="entry name" value="Rossmann-like_a/b/a_fold"/>
</dbReference>
<feature type="domain" description="DALR anticodon binding" evidence="11">
    <location>
        <begin position="587"/>
        <end position="704"/>
    </location>
</feature>
<protein>
    <recommendedName>
        <fullName evidence="2">arginine--tRNA ligase</fullName>
        <ecNumber evidence="2">6.1.1.19</ecNumber>
    </recommendedName>
    <alternativeName>
        <fullName evidence="8">Arginyl-tRNA synthetase</fullName>
    </alternativeName>
</protein>
<dbReference type="NCBIfam" id="TIGR00456">
    <property type="entry name" value="argS"/>
    <property type="match status" value="1"/>
</dbReference>
<evidence type="ECO:0000256" key="4">
    <source>
        <dbReference type="ARBA" id="ARBA00022741"/>
    </source>
</evidence>
<dbReference type="Proteomes" id="UP001498771">
    <property type="component" value="Unassembled WGS sequence"/>
</dbReference>
<dbReference type="PROSITE" id="PS00178">
    <property type="entry name" value="AA_TRNA_LIGASE_I"/>
    <property type="match status" value="1"/>
</dbReference>
<evidence type="ECO:0000256" key="3">
    <source>
        <dbReference type="ARBA" id="ARBA00022598"/>
    </source>
</evidence>
<evidence type="ECO:0000256" key="9">
    <source>
        <dbReference type="ARBA" id="ARBA00049339"/>
    </source>
</evidence>
<dbReference type="InterPro" id="IPR001278">
    <property type="entry name" value="Arg-tRNA-ligase"/>
</dbReference>
<evidence type="ECO:0000313" key="14">
    <source>
        <dbReference type="Proteomes" id="UP001498771"/>
    </source>
</evidence>
<organism evidence="13 14">
    <name type="scientific">Myxozyma melibiosi</name>
    <dbReference type="NCBI Taxonomy" id="54550"/>
    <lineage>
        <taxon>Eukaryota</taxon>
        <taxon>Fungi</taxon>
        <taxon>Dikarya</taxon>
        <taxon>Ascomycota</taxon>
        <taxon>Saccharomycotina</taxon>
        <taxon>Lipomycetes</taxon>
        <taxon>Lipomycetales</taxon>
        <taxon>Lipomycetaceae</taxon>
        <taxon>Myxozyma</taxon>
    </lineage>
</organism>
<dbReference type="PRINTS" id="PR01038">
    <property type="entry name" value="TRNASYNTHARG"/>
</dbReference>
<dbReference type="InterPro" id="IPR005148">
    <property type="entry name" value="Arg-tRNA-synth_N"/>
</dbReference>
<evidence type="ECO:0000313" key="13">
    <source>
        <dbReference type="EMBL" id="KAK7206175.1"/>
    </source>
</evidence>
<dbReference type="CDD" id="cd07956">
    <property type="entry name" value="Anticodon_Ia_Arg"/>
    <property type="match status" value="1"/>
</dbReference>
<comment type="caution">
    <text evidence="13">The sequence shown here is derived from an EMBL/GenBank/DDBJ whole genome shotgun (WGS) entry which is preliminary data.</text>
</comment>
<name>A0ABR1F8M4_9ASCO</name>
<dbReference type="Pfam" id="PF03485">
    <property type="entry name" value="Arg_tRNA_synt_N"/>
    <property type="match status" value="1"/>
</dbReference>
<dbReference type="PANTHER" id="PTHR11956:SF11">
    <property type="entry name" value="ARGININE--TRNA LIGASE, MITOCHONDRIAL-RELATED"/>
    <property type="match status" value="1"/>
</dbReference>